<accession>A0A0M4D898</accession>
<protein>
    <submittedName>
        <fullName evidence="1">YbbR-like protein</fullName>
    </submittedName>
</protein>
<dbReference type="PATRIC" id="fig|1603606.3.peg.3028"/>
<dbReference type="InterPro" id="IPR053154">
    <property type="entry name" value="c-di-AMP_regulator"/>
</dbReference>
<organism evidence="1 2">
    <name type="scientific">Desulfuromonas soudanensis</name>
    <dbReference type="NCBI Taxonomy" id="1603606"/>
    <lineage>
        <taxon>Bacteria</taxon>
        <taxon>Pseudomonadati</taxon>
        <taxon>Thermodesulfobacteriota</taxon>
        <taxon>Desulfuromonadia</taxon>
        <taxon>Desulfuromonadales</taxon>
        <taxon>Desulfuromonadaceae</taxon>
        <taxon>Desulfuromonas</taxon>
    </lineage>
</organism>
<dbReference type="RefSeq" id="WP_053551536.1">
    <property type="nucleotide sequence ID" value="NZ_CP010802.1"/>
</dbReference>
<dbReference type="PANTHER" id="PTHR37804:SF1">
    <property type="entry name" value="CDAA REGULATORY PROTEIN CDAR"/>
    <property type="match status" value="1"/>
</dbReference>
<reference evidence="1 2" key="1">
    <citation type="submission" date="2015-07" db="EMBL/GenBank/DDBJ databases">
        <title>Isolation and Genomic Characterization of a Novel Halophilic Metal-Reducing Deltaproteobacterium from the Deep Subsurface.</title>
        <authorList>
            <person name="Badalamenti J.P."/>
            <person name="Summers Z.M."/>
            <person name="Gralnick J.A."/>
            <person name="Bond D.R."/>
        </authorList>
    </citation>
    <scope>NUCLEOTIDE SEQUENCE [LARGE SCALE GENOMIC DNA]</scope>
    <source>
        <strain evidence="1 2">WTL</strain>
    </source>
</reference>
<dbReference type="Proteomes" id="UP000057158">
    <property type="component" value="Chromosome"/>
</dbReference>
<gene>
    <name evidence="1" type="ORF">DSOUD_2797</name>
</gene>
<keyword evidence="2" id="KW-1185">Reference proteome</keyword>
<dbReference type="EMBL" id="CP010802">
    <property type="protein sequence ID" value="ALC17535.1"/>
    <property type="molecule type" value="Genomic_DNA"/>
</dbReference>
<dbReference type="PANTHER" id="PTHR37804">
    <property type="entry name" value="CDAA REGULATORY PROTEIN CDAR"/>
    <property type="match status" value="1"/>
</dbReference>
<evidence type="ECO:0000313" key="1">
    <source>
        <dbReference type="EMBL" id="ALC17535.1"/>
    </source>
</evidence>
<dbReference type="KEGG" id="des:DSOUD_2797"/>
<dbReference type="Pfam" id="PF07949">
    <property type="entry name" value="YbbR"/>
    <property type="match status" value="2"/>
</dbReference>
<dbReference type="Gene3D" id="2.170.120.30">
    <property type="match status" value="1"/>
</dbReference>
<dbReference type="STRING" id="1603606.DSOUD_2797"/>
<dbReference type="Gene3D" id="2.170.120.40">
    <property type="entry name" value="YbbR-like domain"/>
    <property type="match status" value="1"/>
</dbReference>
<dbReference type="CDD" id="cd20206">
    <property type="entry name" value="YbbR"/>
    <property type="match status" value="1"/>
</dbReference>
<evidence type="ECO:0000313" key="2">
    <source>
        <dbReference type="Proteomes" id="UP000057158"/>
    </source>
</evidence>
<dbReference type="InterPro" id="IPR012505">
    <property type="entry name" value="YbbR"/>
</dbReference>
<dbReference type="AlphaFoldDB" id="A0A0M4D898"/>
<dbReference type="OrthoDB" id="128578at2"/>
<name>A0A0M4D898_9BACT</name>
<proteinExistence type="predicted"/>
<sequence length="228" mass="25291">MVKQLTHNWLLKLLSLVFAVILWSFVMGEQKLEQGYSVPLQLKNVPAGLMVANEVPSLVDVRISGPRTVLMNLRPNDISLTVDLEDLQPGLTSFRRLEERLNIPSALKVTRLSPSFVDVKLERIKEKEVPVRNEIAGQPAAGFRVGEVRINPPRVTIKGAESELKDVSEVGTEEVSVDGVRESFTLMVPIVYRGKYAALKDQKTAEILVTIEPLPESGGRTEPKKGTQ</sequence>